<dbReference type="AlphaFoldDB" id="A0A538TLR4"/>
<evidence type="ECO:0000256" key="3">
    <source>
        <dbReference type="ARBA" id="ARBA00022692"/>
    </source>
</evidence>
<feature type="binding site" evidence="9">
    <location>
        <position position="75"/>
    </location>
    <ligand>
        <name>Na(+)</name>
        <dbReference type="ChEBI" id="CHEBI:29101"/>
        <note>structural</note>
    </ligand>
</feature>
<dbReference type="GO" id="GO:0140114">
    <property type="term" value="P:cellular detoxification of fluoride"/>
    <property type="evidence" value="ECO:0007669"/>
    <property type="project" value="UniProtKB-UniRule"/>
</dbReference>
<evidence type="ECO:0000313" key="10">
    <source>
        <dbReference type="EMBL" id="TMQ64548.1"/>
    </source>
</evidence>
<feature type="binding site" evidence="9">
    <location>
        <position position="78"/>
    </location>
    <ligand>
        <name>Na(+)</name>
        <dbReference type="ChEBI" id="CHEBI:29101"/>
        <note>structural</note>
    </ligand>
</feature>
<feature type="transmembrane region" description="Helical" evidence="9">
    <location>
        <begin position="33"/>
        <end position="56"/>
    </location>
</feature>
<organism evidence="10 11">
    <name type="scientific">Eiseniibacteriota bacterium</name>
    <dbReference type="NCBI Taxonomy" id="2212470"/>
    <lineage>
        <taxon>Bacteria</taxon>
        <taxon>Candidatus Eiseniibacteriota</taxon>
    </lineage>
</organism>
<keyword evidence="9" id="KW-0406">Ion transport</keyword>
<keyword evidence="4 9" id="KW-1133">Transmembrane helix</keyword>
<feature type="transmembrane region" description="Helical" evidence="9">
    <location>
        <begin position="100"/>
        <end position="121"/>
    </location>
</feature>
<comment type="subcellular location">
    <subcellularLocation>
        <location evidence="1 9">Cell membrane</location>
        <topology evidence="1 9">Multi-pass membrane protein</topology>
    </subcellularLocation>
</comment>
<dbReference type="InterPro" id="IPR003691">
    <property type="entry name" value="FluC"/>
</dbReference>
<dbReference type="GO" id="GO:0046872">
    <property type="term" value="F:metal ion binding"/>
    <property type="evidence" value="ECO:0007669"/>
    <property type="project" value="UniProtKB-KW"/>
</dbReference>
<keyword evidence="9" id="KW-0479">Metal-binding</keyword>
<comment type="similarity">
    <text evidence="7 9">Belongs to the fluoride channel Fluc/FEX (TC 1.A.43) family.</text>
</comment>
<dbReference type="EMBL" id="VBOZ01000019">
    <property type="protein sequence ID" value="TMQ64548.1"/>
    <property type="molecule type" value="Genomic_DNA"/>
</dbReference>
<evidence type="ECO:0000256" key="9">
    <source>
        <dbReference type="HAMAP-Rule" id="MF_00454"/>
    </source>
</evidence>
<sequence>MLRALLIGGFGFIGTLSRYYLQGFTQRLTHGTFPYGTLAVNVLGSLTVGFVAALTLERVAMNPAWRSAILIGFCGGFTTFSALAYETFELVRTGDPWRGALNLAAHLVLGLAAVWAGYAAAMKL</sequence>
<accession>A0A538TLR4</accession>
<reference evidence="10 11" key="1">
    <citation type="journal article" date="2019" name="Nat. Microbiol.">
        <title>Mediterranean grassland soil C-N compound turnover is dependent on rainfall and depth, and is mediated by genomically divergent microorganisms.</title>
        <authorList>
            <person name="Diamond S."/>
            <person name="Andeer P.F."/>
            <person name="Li Z."/>
            <person name="Crits-Christoph A."/>
            <person name="Burstein D."/>
            <person name="Anantharaman K."/>
            <person name="Lane K.R."/>
            <person name="Thomas B.C."/>
            <person name="Pan C."/>
            <person name="Northen T.R."/>
            <person name="Banfield J.F."/>
        </authorList>
    </citation>
    <scope>NUCLEOTIDE SEQUENCE [LARGE SCALE GENOMIC DNA]</scope>
    <source>
        <strain evidence="10">WS_9</strain>
    </source>
</reference>
<evidence type="ECO:0000256" key="7">
    <source>
        <dbReference type="ARBA" id="ARBA00035120"/>
    </source>
</evidence>
<dbReference type="PANTHER" id="PTHR28259:SF1">
    <property type="entry name" value="FLUORIDE EXPORT PROTEIN 1-RELATED"/>
    <property type="match status" value="1"/>
</dbReference>
<evidence type="ECO:0000313" key="11">
    <source>
        <dbReference type="Proteomes" id="UP000317691"/>
    </source>
</evidence>
<comment type="catalytic activity">
    <reaction evidence="8">
        <text>fluoride(in) = fluoride(out)</text>
        <dbReference type="Rhea" id="RHEA:76159"/>
        <dbReference type="ChEBI" id="CHEBI:17051"/>
    </reaction>
    <physiologicalReaction direction="left-to-right" evidence="8">
        <dbReference type="Rhea" id="RHEA:76160"/>
    </physiologicalReaction>
</comment>
<keyword evidence="3 9" id="KW-0812">Transmembrane</keyword>
<dbReference type="GO" id="GO:0062054">
    <property type="term" value="F:fluoride channel activity"/>
    <property type="evidence" value="ECO:0007669"/>
    <property type="project" value="UniProtKB-UniRule"/>
</dbReference>
<name>A0A538TLR4_UNCEI</name>
<evidence type="ECO:0000256" key="2">
    <source>
        <dbReference type="ARBA" id="ARBA00022475"/>
    </source>
</evidence>
<keyword evidence="5 9" id="KW-0472">Membrane</keyword>
<evidence type="ECO:0000256" key="1">
    <source>
        <dbReference type="ARBA" id="ARBA00004651"/>
    </source>
</evidence>
<dbReference type="Proteomes" id="UP000317691">
    <property type="component" value="Unassembled WGS sequence"/>
</dbReference>
<protein>
    <recommendedName>
        <fullName evidence="9">Fluoride-specific ion channel FluC</fullName>
    </recommendedName>
</protein>
<keyword evidence="2 9" id="KW-1003">Cell membrane</keyword>
<dbReference type="GO" id="GO:0005886">
    <property type="term" value="C:plasma membrane"/>
    <property type="evidence" value="ECO:0007669"/>
    <property type="project" value="UniProtKB-SubCell"/>
</dbReference>
<evidence type="ECO:0000256" key="5">
    <source>
        <dbReference type="ARBA" id="ARBA00023136"/>
    </source>
</evidence>
<evidence type="ECO:0000256" key="8">
    <source>
        <dbReference type="ARBA" id="ARBA00035585"/>
    </source>
</evidence>
<comment type="activity regulation">
    <text evidence="9">Na(+) is not transported, but it plays an essential structural role and its presence is essential for fluoride channel function.</text>
</comment>
<keyword evidence="9" id="KW-0915">Sodium</keyword>
<gene>
    <name evidence="9 10" type="primary">crcB</name>
    <name evidence="9" type="synonym">fluC</name>
    <name evidence="10" type="ORF">E6K79_07510</name>
</gene>
<dbReference type="PANTHER" id="PTHR28259">
    <property type="entry name" value="FLUORIDE EXPORT PROTEIN 1-RELATED"/>
    <property type="match status" value="1"/>
</dbReference>
<evidence type="ECO:0000256" key="4">
    <source>
        <dbReference type="ARBA" id="ARBA00022989"/>
    </source>
</evidence>
<evidence type="ECO:0000256" key="6">
    <source>
        <dbReference type="ARBA" id="ARBA00023303"/>
    </source>
</evidence>
<proteinExistence type="inferred from homology"/>
<comment type="caution">
    <text evidence="10">The sequence shown here is derived from an EMBL/GenBank/DDBJ whole genome shotgun (WGS) entry which is preliminary data.</text>
</comment>
<dbReference type="Pfam" id="PF02537">
    <property type="entry name" value="CRCB"/>
    <property type="match status" value="1"/>
</dbReference>
<dbReference type="HAMAP" id="MF_00454">
    <property type="entry name" value="FluC"/>
    <property type="match status" value="1"/>
</dbReference>
<keyword evidence="6 9" id="KW-0407">Ion channel</keyword>
<feature type="transmembrane region" description="Helical" evidence="9">
    <location>
        <begin position="68"/>
        <end position="88"/>
    </location>
</feature>
<comment type="function">
    <text evidence="9">Fluoride-specific ion channel. Important for reducing fluoride concentration in the cell, thus reducing its toxicity.</text>
</comment>
<dbReference type="NCBIfam" id="TIGR00494">
    <property type="entry name" value="crcB"/>
    <property type="match status" value="1"/>
</dbReference>
<keyword evidence="9" id="KW-0813">Transport</keyword>